<comment type="caution">
    <text evidence="2">The sequence shown here is derived from an EMBL/GenBank/DDBJ whole genome shotgun (WGS) entry which is preliminary data.</text>
</comment>
<sequence length="190" mass="21125">MRTAYQETVLAVEHYESVYGESLVTNLTAELGPEIATALQEDGPLALAVQQAVIASVGPAIQDRRAFLEVLDAEQASIDEAYREGDAIATELTEFDESETATSMDHSTICETIDELLERCRQLIDARQREIQERVVSRYTDGHDLCTYLYADGPGEWTYPVLTVAVSLNRHLEEIHHHLETDGSTGSTIR</sequence>
<evidence type="ECO:0000313" key="3">
    <source>
        <dbReference type="Proteomes" id="UP001596547"/>
    </source>
</evidence>
<protein>
    <recommendedName>
        <fullName evidence="1">DUF7260 domain-containing protein</fullName>
    </recommendedName>
</protein>
<keyword evidence="3" id="KW-1185">Reference proteome</keyword>
<dbReference type="RefSeq" id="WP_276305998.1">
    <property type="nucleotide sequence ID" value="NZ_JBHTBF010000003.1"/>
</dbReference>
<dbReference type="Proteomes" id="UP001596547">
    <property type="component" value="Unassembled WGS sequence"/>
</dbReference>
<evidence type="ECO:0000259" key="1">
    <source>
        <dbReference type="Pfam" id="PF23921"/>
    </source>
</evidence>
<name>A0ABD6ACI4_9EURY</name>
<accession>A0ABD6ACI4</accession>
<reference evidence="2 3" key="1">
    <citation type="journal article" date="2019" name="Int. J. Syst. Evol. Microbiol.">
        <title>The Global Catalogue of Microorganisms (GCM) 10K type strain sequencing project: providing services to taxonomists for standard genome sequencing and annotation.</title>
        <authorList>
            <consortium name="The Broad Institute Genomics Platform"/>
            <consortium name="The Broad Institute Genome Sequencing Center for Infectious Disease"/>
            <person name="Wu L."/>
            <person name="Ma J."/>
        </authorList>
    </citation>
    <scope>NUCLEOTIDE SEQUENCE [LARGE SCALE GENOMIC DNA]</scope>
    <source>
        <strain evidence="2 3">PSR21</strain>
    </source>
</reference>
<dbReference type="AlphaFoldDB" id="A0ABD6ACI4"/>
<evidence type="ECO:0000313" key="2">
    <source>
        <dbReference type="EMBL" id="MFC7318205.1"/>
    </source>
</evidence>
<feature type="domain" description="DUF7260" evidence="1">
    <location>
        <begin position="2"/>
        <end position="174"/>
    </location>
</feature>
<dbReference type="EMBL" id="JBHTBF010000003">
    <property type="protein sequence ID" value="MFC7318205.1"/>
    <property type="molecule type" value="Genomic_DNA"/>
</dbReference>
<dbReference type="InterPro" id="IPR055684">
    <property type="entry name" value="DUF7260"/>
</dbReference>
<dbReference type="Pfam" id="PF23921">
    <property type="entry name" value="DUF7260"/>
    <property type="match status" value="1"/>
</dbReference>
<proteinExistence type="predicted"/>
<organism evidence="2 3">
    <name type="scientific">Halomarina halobia</name>
    <dbReference type="NCBI Taxonomy" id="3033386"/>
    <lineage>
        <taxon>Archaea</taxon>
        <taxon>Methanobacteriati</taxon>
        <taxon>Methanobacteriota</taxon>
        <taxon>Stenosarchaea group</taxon>
        <taxon>Halobacteria</taxon>
        <taxon>Halobacteriales</taxon>
        <taxon>Natronomonadaceae</taxon>
        <taxon>Halomarina</taxon>
    </lineage>
</organism>
<gene>
    <name evidence="2" type="ORF">ACFQPE_15585</name>
</gene>